<dbReference type="GO" id="GO:0005979">
    <property type="term" value="P:regulation of glycogen biosynthetic process"/>
    <property type="evidence" value="ECO:0007669"/>
    <property type="project" value="TreeGrafter"/>
</dbReference>
<dbReference type="PANTHER" id="PTHR12307:SF36">
    <property type="entry name" value="GLYCOGEN-BINDING SUBUNIT 76A"/>
    <property type="match status" value="1"/>
</dbReference>
<dbReference type="InterPro" id="IPR038175">
    <property type="entry name" value="CBM21_dom_sf"/>
</dbReference>
<accession>A0AA35S5N5</accession>
<dbReference type="AlphaFoldDB" id="A0AA35S5N5"/>
<reference evidence="3" key="1">
    <citation type="submission" date="2023-03" db="EMBL/GenBank/DDBJ databases">
        <authorList>
            <person name="Steffen K."/>
            <person name="Cardenas P."/>
        </authorList>
    </citation>
    <scope>NUCLEOTIDE SEQUENCE</scope>
</reference>
<feature type="domain" description="CBM21" evidence="2">
    <location>
        <begin position="228"/>
        <end position="331"/>
    </location>
</feature>
<dbReference type="PANTHER" id="PTHR12307">
    <property type="entry name" value="PROTEIN PHOSPHATASE 1 REGULATORY SUBUNIT"/>
    <property type="match status" value="1"/>
</dbReference>
<gene>
    <name evidence="3" type="ORF">GBAR_LOCUS13463</name>
</gene>
<dbReference type="Gene3D" id="2.60.40.2440">
    <property type="entry name" value="Carbohydrate binding type-21 domain"/>
    <property type="match status" value="2"/>
</dbReference>
<proteinExistence type="predicted"/>
<dbReference type="InterPro" id="IPR050782">
    <property type="entry name" value="PP1_regulatory_subunit_3"/>
</dbReference>
<name>A0AA35S5N5_GEOBA</name>
<dbReference type="Proteomes" id="UP001174909">
    <property type="component" value="Unassembled WGS sequence"/>
</dbReference>
<dbReference type="GO" id="GO:2001069">
    <property type="term" value="F:glycogen binding"/>
    <property type="evidence" value="ECO:0007669"/>
    <property type="project" value="TreeGrafter"/>
</dbReference>
<protein>
    <submittedName>
        <fullName evidence="3">Protein phosphatase 1 regulatory subunit 3C</fullName>
    </submittedName>
</protein>
<dbReference type="PROSITE" id="PS51159">
    <property type="entry name" value="CBM21"/>
    <property type="match status" value="2"/>
</dbReference>
<dbReference type="GO" id="GO:0008157">
    <property type="term" value="F:protein phosphatase 1 binding"/>
    <property type="evidence" value="ECO:0007669"/>
    <property type="project" value="TreeGrafter"/>
</dbReference>
<sequence>MMLFEALKKLLRDILGLLNSDDTLHSLMRVFFRGTPVARLTDASAEGSSVDPHPLLSSPALESGELVTGVQSSFDSSTSSLKTDEVDQHGNADAVSIAIQSNLKEAFRVSKATLCTAKLSQDGYSTDSFNTTKAVEFQQDNASEPVSEQADEIPEKSNSLIIPKKEDSPPTECPRTASDDDDMCPLYRLCPQLAPGAKNKLHPSSPLHTRVEGKVLFDSPLFSEDDFELRVEKEKVCLEFVYLEGKMVEGFIRVANTGYEKEVMVLYTLEKPDWKVGSSCKAKWEESVCDDTMDRFFFCFDGLETVGNVSFRISYNGTFTDDNSGQNYTIAYALPSSGTSESSPKTDNVDQCCQYEDSDAVTIAIQSSLKEAFRVWKETEFTEKPSKNRYSTNSFKTTKTIGIKQENASVLVSKQTEKTDSHIIPKKEDYPPLECPRTASDDEEMCPLYRLCPQLAPGAKNKMYPSSPLHTRVEGKVLFDSPLSCEKDFELRVTKEKVCLEYVQLEERMIRGFIRVANTGYEKEVMVLYTIEKPNWKVGSSCKAKWEESVCDGTMDRFFFCFDGLETVGKVSFRISYNGTFTDDNNGQNYTVAYA</sequence>
<feature type="region of interest" description="Disordered" evidence="1">
    <location>
        <begin position="138"/>
        <end position="179"/>
    </location>
</feature>
<evidence type="ECO:0000313" key="3">
    <source>
        <dbReference type="EMBL" id="CAI8022987.1"/>
    </source>
</evidence>
<evidence type="ECO:0000313" key="4">
    <source>
        <dbReference type="Proteomes" id="UP001174909"/>
    </source>
</evidence>
<evidence type="ECO:0000256" key="1">
    <source>
        <dbReference type="SAM" id="MobiDB-lite"/>
    </source>
</evidence>
<organism evidence="3 4">
    <name type="scientific">Geodia barretti</name>
    <name type="common">Barrett's horny sponge</name>
    <dbReference type="NCBI Taxonomy" id="519541"/>
    <lineage>
        <taxon>Eukaryota</taxon>
        <taxon>Metazoa</taxon>
        <taxon>Porifera</taxon>
        <taxon>Demospongiae</taxon>
        <taxon>Heteroscleromorpha</taxon>
        <taxon>Tetractinellida</taxon>
        <taxon>Astrophorina</taxon>
        <taxon>Geodiidae</taxon>
        <taxon>Geodia</taxon>
    </lineage>
</organism>
<evidence type="ECO:0000259" key="2">
    <source>
        <dbReference type="PROSITE" id="PS51159"/>
    </source>
</evidence>
<dbReference type="Pfam" id="PF03370">
    <property type="entry name" value="CBM_21"/>
    <property type="match status" value="2"/>
</dbReference>
<dbReference type="EMBL" id="CASHTH010001987">
    <property type="protein sequence ID" value="CAI8022987.1"/>
    <property type="molecule type" value="Genomic_DNA"/>
</dbReference>
<feature type="domain" description="CBM21" evidence="2">
    <location>
        <begin position="490"/>
        <end position="593"/>
    </location>
</feature>
<dbReference type="GO" id="GO:0000164">
    <property type="term" value="C:protein phosphatase type 1 complex"/>
    <property type="evidence" value="ECO:0007669"/>
    <property type="project" value="TreeGrafter"/>
</dbReference>
<keyword evidence="4" id="KW-1185">Reference proteome</keyword>
<comment type="caution">
    <text evidence="3">The sequence shown here is derived from an EMBL/GenBank/DDBJ whole genome shotgun (WGS) entry which is preliminary data.</text>
</comment>
<dbReference type="InterPro" id="IPR005036">
    <property type="entry name" value="CBM21_dom"/>
</dbReference>